<comment type="similarity">
    <text evidence="1 5">Belongs to the peptidase A1 family.</text>
</comment>
<evidence type="ECO:0000256" key="4">
    <source>
        <dbReference type="PIRSR" id="PIRSR601461-2"/>
    </source>
</evidence>
<gene>
    <name evidence="8" type="ORF">LRAMOSA08614</name>
</gene>
<name>A0A077WEM5_9FUNG</name>
<reference evidence="8" key="1">
    <citation type="journal article" date="2014" name="Genome Announc.">
        <title>De novo whole-genome sequence and genome annotation of Lichtheimia ramosa.</title>
        <authorList>
            <person name="Linde J."/>
            <person name="Schwartze V."/>
            <person name="Binder U."/>
            <person name="Lass-Florl C."/>
            <person name="Voigt K."/>
            <person name="Horn F."/>
        </authorList>
    </citation>
    <scope>NUCLEOTIDE SEQUENCE</scope>
    <source>
        <strain evidence="8">JMRC FSU:6197</strain>
    </source>
</reference>
<keyword evidence="6" id="KW-0732">Signal</keyword>
<dbReference type="PROSITE" id="PS00141">
    <property type="entry name" value="ASP_PROTEASE"/>
    <property type="match status" value="1"/>
</dbReference>
<dbReference type="GO" id="GO:0006508">
    <property type="term" value="P:proteolysis"/>
    <property type="evidence" value="ECO:0007669"/>
    <property type="project" value="UniProtKB-KW"/>
</dbReference>
<keyword evidence="5" id="KW-0645">Protease</keyword>
<sequence>MFFLYQSWLLALIPFLSSVGALPATGSSPIEIPVRWMYRDEDSDTLMRADLPSEKVYYDAETIEPAVEIGIGTPPQNFYLMFDTGSSITWFPSESCSQWNGCRSNRHFHPKDSSTYKNLNSAFHGIYGSLTADGNYFTDTVQVGSVSIPNQQLAQIYRQTGTFAGQRADGSFTLDGIMGAGFGETGPTIPMELYNNKYIPEPIFSVYLGQLGGSAGSVIFGGIHDNKSLNVTNVRERNDKWYSAATKLSVDGDTIVSYNNGVYWLLDTGTSTSRLPKAEADKLTTKLFGNDAVYNGVIYIIRNCSKYLSQSWTIKLTFPNVNGDGEFDLEFTPQDALTKRGDGQTCIFGFGTADHRILGNSVLQRYVQVFNFDKKTAGFTLK</sequence>
<dbReference type="InterPro" id="IPR001461">
    <property type="entry name" value="Aspartic_peptidase_A1"/>
</dbReference>
<dbReference type="InterPro" id="IPR001969">
    <property type="entry name" value="Aspartic_peptidase_AS"/>
</dbReference>
<evidence type="ECO:0000259" key="7">
    <source>
        <dbReference type="PROSITE" id="PS51767"/>
    </source>
</evidence>
<dbReference type="PANTHER" id="PTHR47966">
    <property type="entry name" value="BETA-SITE APP-CLEAVING ENZYME, ISOFORM A-RELATED"/>
    <property type="match status" value="1"/>
</dbReference>
<dbReference type="EMBL" id="LK023318">
    <property type="protein sequence ID" value="CDS06086.1"/>
    <property type="molecule type" value="Genomic_DNA"/>
</dbReference>
<keyword evidence="2 5" id="KW-0064">Aspartyl protease</keyword>
<feature type="active site" evidence="3">
    <location>
        <position position="267"/>
    </location>
</feature>
<dbReference type="InterPro" id="IPR021109">
    <property type="entry name" value="Peptidase_aspartic_dom_sf"/>
</dbReference>
<evidence type="ECO:0000256" key="5">
    <source>
        <dbReference type="RuleBase" id="RU000454"/>
    </source>
</evidence>
<dbReference type="CDD" id="cd05471">
    <property type="entry name" value="pepsin_like"/>
    <property type="match status" value="1"/>
</dbReference>
<evidence type="ECO:0000313" key="8">
    <source>
        <dbReference type="EMBL" id="CDS06086.1"/>
    </source>
</evidence>
<feature type="disulfide bond" evidence="4">
    <location>
        <begin position="96"/>
        <end position="102"/>
    </location>
</feature>
<evidence type="ECO:0000256" key="3">
    <source>
        <dbReference type="PIRSR" id="PIRSR601461-1"/>
    </source>
</evidence>
<evidence type="ECO:0000256" key="1">
    <source>
        <dbReference type="ARBA" id="ARBA00007447"/>
    </source>
</evidence>
<dbReference type="Pfam" id="PF00026">
    <property type="entry name" value="Asp"/>
    <property type="match status" value="1"/>
</dbReference>
<dbReference type="OrthoDB" id="771136at2759"/>
<dbReference type="PANTHER" id="PTHR47966:SF65">
    <property type="entry name" value="ASPARTIC-TYPE ENDOPEPTIDASE"/>
    <property type="match status" value="1"/>
</dbReference>
<feature type="domain" description="Peptidase A1" evidence="7">
    <location>
        <begin position="65"/>
        <end position="380"/>
    </location>
</feature>
<accession>A0A077WEM5</accession>
<proteinExistence type="inferred from homology"/>
<protein>
    <recommendedName>
        <fullName evidence="7">Peptidase A1 domain-containing protein</fullName>
    </recommendedName>
</protein>
<keyword evidence="5" id="KW-0378">Hydrolase</keyword>
<dbReference type="PRINTS" id="PR00792">
    <property type="entry name" value="PEPSIN"/>
</dbReference>
<feature type="chain" id="PRO_5001726467" description="Peptidase A1 domain-containing protein" evidence="6">
    <location>
        <begin position="22"/>
        <end position="382"/>
    </location>
</feature>
<feature type="active site" evidence="3">
    <location>
        <position position="83"/>
    </location>
</feature>
<dbReference type="Gene3D" id="2.40.70.10">
    <property type="entry name" value="Acid Proteases"/>
    <property type="match status" value="2"/>
</dbReference>
<keyword evidence="4" id="KW-1015">Disulfide bond</keyword>
<dbReference type="InterPro" id="IPR033121">
    <property type="entry name" value="PEPTIDASE_A1"/>
</dbReference>
<organism evidence="8">
    <name type="scientific">Lichtheimia ramosa</name>
    <dbReference type="NCBI Taxonomy" id="688394"/>
    <lineage>
        <taxon>Eukaryota</taxon>
        <taxon>Fungi</taxon>
        <taxon>Fungi incertae sedis</taxon>
        <taxon>Mucoromycota</taxon>
        <taxon>Mucoromycotina</taxon>
        <taxon>Mucoromycetes</taxon>
        <taxon>Mucorales</taxon>
        <taxon>Lichtheimiaceae</taxon>
        <taxon>Lichtheimia</taxon>
    </lineage>
</organism>
<feature type="signal peptide" evidence="6">
    <location>
        <begin position="1"/>
        <end position="21"/>
    </location>
</feature>
<evidence type="ECO:0000256" key="6">
    <source>
        <dbReference type="SAM" id="SignalP"/>
    </source>
</evidence>
<evidence type="ECO:0000256" key="2">
    <source>
        <dbReference type="ARBA" id="ARBA00022750"/>
    </source>
</evidence>
<dbReference type="GO" id="GO:0004190">
    <property type="term" value="F:aspartic-type endopeptidase activity"/>
    <property type="evidence" value="ECO:0007669"/>
    <property type="project" value="UniProtKB-KW"/>
</dbReference>
<dbReference type="InterPro" id="IPR034164">
    <property type="entry name" value="Pepsin-like_dom"/>
</dbReference>
<dbReference type="AlphaFoldDB" id="A0A077WEM5"/>
<dbReference type="PROSITE" id="PS51767">
    <property type="entry name" value="PEPTIDASE_A1"/>
    <property type="match status" value="1"/>
</dbReference>
<dbReference type="SUPFAM" id="SSF50630">
    <property type="entry name" value="Acid proteases"/>
    <property type="match status" value="1"/>
</dbReference>